<keyword evidence="2" id="KW-1185">Reference proteome</keyword>
<accession>A0A7W6ENW4</accession>
<organism evidence="1 2">
    <name type="scientific">Runella defluvii</name>
    <dbReference type="NCBI Taxonomy" id="370973"/>
    <lineage>
        <taxon>Bacteria</taxon>
        <taxon>Pseudomonadati</taxon>
        <taxon>Bacteroidota</taxon>
        <taxon>Cytophagia</taxon>
        <taxon>Cytophagales</taxon>
        <taxon>Spirosomataceae</taxon>
        <taxon>Runella</taxon>
    </lineage>
</organism>
<protein>
    <submittedName>
        <fullName evidence="1">Uncharacterized protein</fullName>
    </submittedName>
</protein>
<evidence type="ECO:0000313" key="1">
    <source>
        <dbReference type="EMBL" id="MBB3836746.1"/>
    </source>
</evidence>
<dbReference type="Proteomes" id="UP000541352">
    <property type="component" value="Unassembled WGS sequence"/>
</dbReference>
<dbReference type="EMBL" id="JACIBY010000001">
    <property type="protein sequence ID" value="MBB3836746.1"/>
    <property type="molecule type" value="Genomic_DNA"/>
</dbReference>
<name>A0A7W6ENW4_9BACT</name>
<evidence type="ECO:0000313" key="2">
    <source>
        <dbReference type="Proteomes" id="UP000541352"/>
    </source>
</evidence>
<dbReference type="AlphaFoldDB" id="A0A7W6ENW4"/>
<comment type="caution">
    <text evidence="1">The sequence shown here is derived from an EMBL/GenBank/DDBJ whole genome shotgun (WGS) entry which is preliminary data.</text>
</comment>
<sequence>METIRLGNAATLDDQVFNSLVKKVTDILKLEILQELQVRSQPTVFKMKKGASKAGTAVANRIAKMPANRKAAFETRVKTTNLMAPELHSFAVLKGVDLRATKIASAQLNLKSEFAFVNTTFNEAYYQKFTEKYLGVQLLGNVGGAVVNKSLRFNVHSVKCVDETNPEWPGSDEIAMGGVALDDAKKESIISEIFVGGDFDDGDVKSYNPAKTIK</sequence>
<dbReference type="RefSeq" id="WP_183971516.1">
    <property type="nucleotide sequence ID" value="NZ_JACIBY010000001.1"/>
</dbReference>
<reference evidence="1 2" key="1">
    <citation type="submission" date="2020-08" db="EMBL/GenBank/DDBJ databases">
        <title>Genomic Encyclopedia of Type Strains, Phase IV (KMG-IV): sequencing the most valuable type-strain genomes for metagenomic binning, comparative biology and taxonomic classification.</title>
        <authorList>
            <person name="Goeker M."/>
        </authorList>
    </citation>
    <scope>NUCLEOTIDE SEQUENCE [LARGE SCALE GENOMIC DNA]</scope>
    <source>
        <strain evidence="1 2">DSM 17976</strain>
    </source>
</reference>
<proteinExistence type="predicted"/>
<gene>
    <name evidence="1" type="ORF">FHS57_000728</name>
</gene>